<dbReference type="Proteomes" id="UP001322277">
    <property type="component" value="Chromosome 4"/>
</dbReference>
<evidence type="ECO:0000313" key="2">
    <source>
        <dbReference type="Proteomes" id="UP001322277"/>
    </source>
</evidence>
<dbReference type="AlphaFoldDB" id="A0AAX4IFQ1"/>
<gene>
    <name evidence="1" type="ORF">CDEST_07307</name>
</gene>
<dbReference type="EMBL" id="CP137308">
    <property type="protein sequence ID" value="WQF82293.1"/>
    <property type="molecule type" value="Genomic_DNA"/>
</dbReference>
<organism evidence="1 2">
    <name type="scientific">Colletotrichum destructivum</name>
    <dbReference type="NCBI Taxonomy" id="34406"/>
    <lineage>
        <taxon>Eukaryota</taxon>
        <taxon>Fungi</taxon>
        <taxon>Dikarya</taxon>
        <taxon>Ascomycota</taxon>
        <taxon>Pezizomycotina</taxon>
        <taxon>Sordariomycetes</taxon>
        <taxon>Hypocreomycetidae</taxon>
        <taxon>Glomerellales</taxon>
        <taxon>Glomerellaceae</taxon>
        <taxon>Colletotrichum</taxon>
        <taxon>Colletotrichum destructivum species complex</taxon>
    </lineage>
</organism>
<accession>A0AAX4IFQ1</accession>
<dbReference type="KEGG" id="cdet:87943810"/>
<evidence type="ECO:0000313" key="1">
    <source>
        <dbReference type="EMBL" id="WQF82293.1"/>
    </source>
</evidence>
<protein>
    <submittedName>
        <fullName evidence="1">Uncharacterized protein</fullName>
    </submittedName>
</protein>
<name>A0AAX4IFQ1_9PEZI</name>
<keyword evidence="2" id="KW-1185">Reference proteome</keyword>
<dbReference type="GeneID" id="87943810"/>
<sequence length="86" mass="9998">MAAFRPIDMAVSKPKSRAICAPESQRADFIIFHAVYYPITNEAFAKTIKWLAVYAEPSVDDNIFLELLQNRNPRDPLPNQELWIRY</sequence>
<dbReference type="RefSeq" id="XP_062779517.1">
    <property type="nucleotide sequence ID" value="XM_062923466.1"/>
</dbReference>
<reference evidence="2" key="1">
    <citation type="journal article" date="2023" name="bioRxiv">
        <title>Complete genome of the Medicago anthracnose fungus, Colletotrichum destructivum, reveals a mini-chromosome-like region within a core chromosome.</title>
        <authorList>
            <person name="Lapalu N."/>
            <person name="Simon A."/>
            <person name="Lu A."/>
            <person name="Plaumann P.-L."/>
            <person name="Amselem J."/>
            <person name="Pigne S."/>
            <person name="Auger A."/>
            <person name="Koch C."/>
            <person name="Dallery J.-F."/>
            <person name="O'Connell R.J."/>
        </authorList>
    </citation>
    <scope>NUCLEOTIDE SEQUENCE [LARGE SCALE GENOMIC DNA]</scope>
    <source>
        <strain evidence="2">CBS 520.97</strain>
    </source>
</reference>
<proteinExistence type="predicted"/>